<dbReference type="Pfam" id="PF06114">
    <property type="entry name" value="Peptidase_M78"/>
    <property type="match status" value="1"/>
</dbReference>
<dbReference type="Proteomes" id="UP000615580">
    <property type="component" value="Unassembled WGS sequence"/>
</dbReference>
<name>A0ABS0LCL9_9CORY</name>
<evidence type="ECO:0000313" key="3">
    <source>
        <dbReference type="Proteomes" id="UP000615580"/>
    </source>
</evidence>
<proteinExistence type="predicted"/>
<evidence type="ECO:0000259" key="1">
    <source>
        <dbReference type="Pfam" id="PF06114"/>
    </source>
</evidence>
<reference evidence="2 3" key="1">
    <citation type="journal article" date="2020" name="J. Clin. Microbiol.">
        <title>Assessing the Genetic Diversity of Austrian Corynebacterium diphtheriae Clinical Isolates, 2011-2019.</title>
        <authorList>
            <person name="Schaeffer J."/>
            <person name="Huhulescu S."/>
            <person name="Stoeger A."/>
            <person name="Allerberger F."/>
            <person name="Ruppitsch W."/>
        </authorList>
    </citation>
    <scope>NUCLEOTIDE SEQUENCE [LARGE SCALE GENOMIC DNA]</scope>
    <source>
        <strain evidence="2 3">04-17</strain>
    </source>
</reference>
<comment type="caution">
    <text evidence="2">The sequence shown here is derived from an EMBL/GenBank/DDBJ whole genome shotgun (WGS) entry which is preliminary data.</text>
</comment>
<keyword evidence="3" id="KW-1185">Reference proteome</keyword>
<organism evidence="2 3">
    <name type="scientific">Corynebacterium belfantii</name>
    <dbReference type="NCBI Taxonomy" id="2014537"/>
    <lineage>
        <taxon>Bacteria</taxon>
        <taxon>Bacillati</taxon>
        <taxon>Actinomycetota</taxon>
        <taxon>Actinomycetes</taxon>
        <taxon>Mycobacteriales</taxon>
        <taxon>Corynebacteriaceae</taxon>
        <taxon>Corynebacterium</taxon>
    </lineage>
</organism>
<dbReference type="RefSeq" id="WP_196977470.1">
    <property type="nucleotide sequence ID" value="NZ_CP098824.1"/>
</dbReference>
<accession>A0ABS0LCL9</accession>
<evidence type="ECO:0000313" key="2">
    <source>
        <dbReference type="EMBL" id="MBG9354285.1"/>
    </source>
</evidence>
<dbReference type="Gene3D" id="1.10.10.2910">
    <property type="match status" value="1"/>
</dbReference>
<sequence length="57" mass="6659">MYINSNEPEVRQRFTLAHEIGHLVEREHLGKDVEYSKILDKKANLLPQSTSESHNQQ</sequence>
<protein>
    <submittedName>
        <fullName evidence="2">ImmA/IrrE family metallo-endopeptidase</fullName>
    </submittedName>
</protein>
<feature type="domain" description="IrrE N-terminal-like" evidence="1">
    <location>
        <begin position="1"/>
        <end position="39"/>
    </location>
</feature>
<dbReference type="InterPro" id="IPR010359">
    <property type="entry name" value="IrrE_HExxH"/>
</dbReference>
<gene>
    <name evidence="2" type="ORF">I4J41_06640</name>
</gene>
<dbReference type="EMBL" id="JADQUG010000022">
    <property type="protein sequence ID" value="MBG9354285.1"/>
    <property type="molecule type" value="Genomic_DNA"/>
</dbReference>